<keyword evidence="8" id="KW-0067">ATP-binding</keyword>
<evidence type="ECO:0000256" key="9">
    <source>
        <dbReference type="ARBA" id="ARBA00022989"/>
    </source>
</evidence>
<dbReference type="Pfam" id="PF00512">
    <property type="entry name" value="HisKA"/>
    <property type="match status" value="1"/>
</dbReference>
<evidence type="ECO:0000256" key="4">
    <source>
        <dbReference type="ARBA" id="ARBA00022679"/>
    </source>
</evidence>
<dbReference type="PANTHER" id="PTHR42878:SF7">
    <property type="entry name" value="SENSOR HISTIDINE KINASE GLRK"/>
    <property type="match status" value="1"/>
</dbReference>
<dbReference type="Gene3D" id="3.30.450.20">
    <property type="entry name" value="PAS domain"/>
    <property type="match status" value="1"/>
</dbReference>
<organism evidence="14 15">
    <name type="scientific">Pigmentiphaga litoralis</name>
    <dbReference type="NCBI Taxonomy" id="516702"/>
    <lineage>
        <taxon>Bacteria</taxon>
        <taxon>Pseudomonadati</taxon>
        <taxon>Pseudomonadota</taxon>
        <taxon>Betaproteobacteria</taxon>
        <taxon>Burkholderiales</taxon>
        <taxon>Alcaligenaceae</taxon>
        <taxon>Pigmentiphaga</taxon>
    </lineage>
</organism>
<dbReference type="InterPro" id="IPR036097">
    <property type="entry name" value="HisK_dim/P_sf"/>
</dbReference>
<dbReference type="PANTHER" id="PTHR42878">
    <property type="entry name" value="TWO-COMPONENT HISTIDINE KINASE"/>
    <property type="match status" value="1"/>
</dbReference>
<gene>
    <name evidence="14" type="ORF">FHW18_001179</name>
</gene>
<protein>
    <recommendedName>
        <fullName evidence="3">histidine kinase</fullName>
        <ecNumber evidence="3">2.7.13.3</ecNumber>
    </recommendedName>
</protein>
<evidence type="ECO:0000256" key="11">
    <source>
        <dbReference type="ARBA" id="ARBA00023136"/>
    </source>
</evidence>
<dbReference type="Pfam" id="PF00989">
    <property type="entry name" value="PAS"/>
    <property type="match status" value="1"/>
</dbReference>
<dbReference type="Gene3D" id="3.30.565.10">
    <property type="entry name" value="Histidine kinase-like ATPase, C-terminal domain"/>
    <property type="match status" value="1"/>
</dbReference>
<sequence>MTTAGTTHDVALLFEEAPCGLLVTTEDGTILLANATFCRWTGVTAADLVGRRRLQDMFTMGARIFHQTHWAPLLRMQGSVAEIKVDIVHADGTRIPLLMNAVRRTHDSGVQHEVAMFIAKDRAKYESELVRARQQAEDSLASERAAQAELALAESHLRKAAEDRAHFAEQMVGIVSHDLRNPLSTITVATEALLLGQHDARQLKLLQFITRAAERSSRLIADLLDFTLARVGQGIYVTARPIDLHDVISHAVSELEIAFPGRPLVYRHEGDGVCLADPDRLAQLLGNLVANAMAYGAADTPVDVTSAVDPESFRLAVRNQGTPIADALLKTMFEPMTRGYDVPESARSVGLGLFIVREIAAAHGGTVRVTSDAAGVTTFTATFPRSGS</sequence>
<dbReference type="AlphaFoldDB" id="A0A7Y9ISQ2"/>
<evidence type="ECO:0000256" key="3">
    <source>
        <dbReference type="ARBA" id="ARBA00012438"/>
    </source>
</evidence>
<dbReference type="InterPro" id="IPR005467">
    <property type="entry name" value="His_kinase_dom"/>
</dbReference>
<dbReference type="InterPro" id="IPR036890">
    <property type="entry name" value="HATPase_C_sf"/>
</dbReference>
<keyword evidence="10" id="KW-0902">Two-component regulatory system</keyword>
<keyword evidence="14" id="KW-0378">Hydrolase</keyword>
<dbReference type="CDD" id="cd00130">
    <property type="entry name" value="PAS"/>
    <property type="match status" value="1"/>
</dbReference>
<dbReference type="CDD" id="cd00082">
    <property type="entry name" value="HisKA"/>
    <property type="match status" value="1"/>
</dbReference>
<dbReference type="InterPro" id="IPR003661">
    <property type="entry name" value="HisK_dim/P_dom"/>
</dbReference>
<dbReference type="PROSITE" id="PS50112">
    <property type="entry name" value="PAS"/>
    <property type="match status" value="1"/>
</dbReference>
<evidence type="ECO:0000256" key="8">
    <source>
        <dbReference type="ARBA" id="ARBA00022840"/>
    </source>
</evidence>
<evidence type="ECO:0000259" key="12">
    <source>
        <dbReference type="PROSITE" id="PS50109"/>
    </source>
</evidence>
<dbReference type="SMART" id="SM00388">
    <property type="entry name" value="HisKA"/>
    <property type="match status" value="1"/>
</dbReference>
<keyword evidence="4" id="KW-0808">Transferase</keyword>
<dbReference type="SMART" id="SM00387">
    <property type="entry name" value="HATPase_c"/>
    <property type="match status" value="1"/>
</dbReference>
<feature type="domain" description="Histidine kinase" evidence="12">
    <location>
        <begin position="174"/>
        <end position="387"/>
    </location>
</feature>
<evidence type="ECO:0000256" key="7">
    <source>
        <dbReference type="ARBA" id="ARBA00022777"/>
    </source>
</evidence>
<dbReference type="InterPro" id="IPR013767">
    <property type="entry name" value="PAS_fold"/>
</dbReference>
<keyword evidence="15" id="KW-1185">Reference proteome</keyword>
<evidence type="ECO:0000256" key="6">
    <source>
        <dbReference type="ARBA" id="ARBA00022741"/>
    </source>
</evidence>
<dbReference type="Pfam" id="PF02518">
    <property type="entry name" value="HATPase_c"/>
    <property type="match status" value="1"/>
</dbReference>
<dbReference type="CDD" id="cd00075">
    <property type="entry name" value="HATPase"/>
    <property type="match status" value="1"/>
</dbReference>
<dbReference type="PROSITE" id="PS50109">
    <property type="entry name" value="HIS_KIN"/>
    <property type="match status" value="1"/>
</dbReference>
<comment type="catalytic activity">
    <reaction evidence="1">
        <text>ATP + protein L-histidine = ADP + protein N-phospho-L-histidine.</text>
        <dbReference type="EC" id="2.7.13.3"/>
    </reaction>
</comment>
<evidence type="ECO:0000313" key="15">
    <source>
        <dbReference type="Proteomes" id="UP000542125"/>
    </source>
</evidence>
<name>A0A7Y9ISQ2_9BURK</name>
<reference evidence="14 15" key="1">
    <citation type="submission" date="2020-07" db="EMBL/GenBank/DDBJ databases">
        <title>Genomic Encyclopedia of Type Strains, Phase IV (KMG-V): Genome sequencing to study the core and pangenomes of soil and plant-associated prokaryotes.</title>
        <authorList>
            <person name="Whitman W."/>
        </authorList>
    </citation>
    <scope>NUCLEOTIDE SEQUENCE [LARGE SCALE GENOMIC DNA]</scope>
    <source>
        <strain evidence="14 15">SAS40</strain>
    </source>
</reference>
<dbReference type="Gene3D" id="1.10.287.130">
    <property type="match status" value="1"/>
</dbReference>
<keyword evidence="11" id="KW-0472">Membrane</keyword>
<dbReference type="GO" id="GO:0030295">
    <property type="term" value="F:protein kinase activator activity"/>
    <property type="evidence" value="ECO:0007669"/>
    <property type="project" value="TreeGrafter"/>
</dbReference>
<dbReference type="GO" id="GO:0016787">
    <property type="term" value="F:hydrolase activity"/>
    <property type="evidence" value="ECO:0007669"/>
    <property type="project" value="UniProtKB-KW"/>
</dbReference>
<dbReference type="SUPFAM" id="SSF55874">
    <property type="entry name" value="ATPase domain of HSP90 chaperone/DNA topoisomerase II/histidine kinase"/>
    <property type="match status" value="1"/>
</dbReference>
<evidence type="ECO:0000259" key="13">
    <source>
        <dbReference type="PROSITE" id="PS50112"/>
    </source>
</evidence>
<dbReference type="SUPFAM" id="SSF47384">
    <property type="entry name" value="Homodimeric domain of signal transducing histidine kinase"/>
    <property type="match status" value="1"/>
</dbReference>
<keyword evidence="6" id="KW-0547">Nucleotide-binding</keyword>
<proteinExistence type="predicted"/>
<dbReference type="SMART" id="SM00091">
    <property type="entry name" value="PAS"/>
    <property type="match status" value="2"/>
</dbReference>
<evidence type="ECO:0000313" key="14">
    <source>
        <dbReference type="EMBL" id="NYE81908.1"/>
    </source>
</evidence>
<evidence type="ECO:0000256" key="5">
    <source>
        <dbReference type="ARBA" id="ARBA00022692"/>
    </source>
</evidence>
<dbReference type="SUPFAM" id="SSF55785">
    <property type="entry name" value="PYP-like sensor domain (PAS domain)"/>
    <property type="match status" value="1"/>
</dbReference>
<dbReference type="GO" id="GO:0000155">
    <property type="term" value="F:phosphorelay sensor kinase activity"/>
    <property type="evidence" value="ECO:0007669"/>
    <property type="project" value="InterPro"/>
</dbReference>
<evidence type="ECO:0000256" key="1">
    <source>
        <dbReference type="ARBA" id="ARBA00000085"/>
    </source>
</evidence>
<keyword evidence="7" id="KW-0418">Kinase</keyword>
<dbReference type="RefSeq" id="WP_179584293.1">
    <property type="nucleotide sequence ID" value="NZ_JACBYR010000001.1"/>
</dbReference>
<dbReference type="InterPro" id="IPR035965">
    <property type="entry name" value="PAS-like_dom_sf"/>
</dbReference>
<dbReference type="EMBL" id="JACBYR010000001">
    <property type="protein sequence ID" value="NYE81908.1"/>
    <property type="molecule type" value="Genomic_DNA"/>
</dbReference>
<evidence type="ECO:0000256" key="10">
    <source>
        <dbReference type="ARBA" id="ARBA00023012"/>
    </source>
</evidence>
<dbReference type="GO" id="GO:0005524">
    <property type="term" value="F:ATP binding"/>
    <property type="evidence" value="ECO:0007669"/>
    <property type="project" value="UniProtKB-KW"/>
</dbReference>
<keyword evidence="5" id="KW-0812">Transmembrane</keyword>
<dbReference type="GO" id="GO:0016020">
    <property type="term" value="C:membrane"/>
    <property type="evidence" value="ECO:0007669"/>
    <property type="project" value="UniProtKB-SubCell"/>
</dbReference>
<dbReference type="EC" id="2.7.13.3" evidence="3"/>
<keyword evidence="9" id="KW-1133">Transmembrane helix</keyword>
<dbReference type="InterPro" id="IPR050351">
    <property type="entry name" value="BphY/WalK/GraS-like"/>
</dbReference>
<accession>A0A7Y9ISQ2</accession>
<dbReference type="InterPro" id="IPR003594">
    <property type="entry name" value="HATPase_dom"/>
</dbReference>
<comment type="subcellular location">
    <subcellularLocation>
        <location evidence="2">Membrane</location>
        <topology evidence="2">Multi-pass membrane protein</topology>
    </subcellularLocation>
</comment>
<dbReference type="InterPro" id="IPR000014">
    <property type="entry name" value="PAS"/>
</dbReference>
<comment type="caution">
    <text evidence="14">The sequence shown here is derived from an EMBL/GenBank/DDBJ whole genome shotgun (WGS) entry which is preliminary data.</text>
</comment>
<evidence type="ECO:0000256" key="2">
    <source>
        <dbReference type="ARBA" id="ARBA00004141"/>
    </source>
</evidence>
<dbReference type="NCBIfam" id="TIGR00229">
    <property type="entry name" value="sensory_box"/>
    <property type="match status" value="1"/>
</dbReference>
<dbReference type="Proteomes" id="UP000542125">
    <property type="component" value="Unassembled WGS sequence"/>
</dbReference>
<dbReference type="GO" id="GO:0007234">
    <property type="term" value="P:osmosensory signaling via phosphorelay pathway"/>
    <property type="evidence" value="ECO:0007669"/>
    <property type="project" value="TreeGrafter"/>
</dbReference>
<dbReference type="GO" id="GO:0000156">
    <property type="term" value="F:phosphorelay response regulator activity"/>
    <property type="evidence" value="ECO:0007669"/>
    <property type="project" value="TreeGrafter"/>
</dbReference>
<feature type="domain" description="PAS" evidence="13">
    <location>
        <begin position="6"/>
        <end position="58"/>
    </location>
</feature>